<reference evidence="2 3" key="1">
    <citation type="submission" date="2019-02" db="EMBL/GenBank/DDBJ databases">
        <title>Deep-cultivation of Planctomycetes and their phenomic and genomic characterization uncovers novel biology.</title>
        <authorList>
            <person name="Wiegand S."/>
            <person name="Jogler M."/>
            <person name="Boedeker C."/>
            <person name="Pinto D."/>
            <person name="Vollmers J."/>
            <person name="Rivas-Marin E."/>
            <person name="Kohn T."/>
            <person name="Peeters S.H."/>
            <person name="Heuer A."/>
            <person name="Rast P."/>
            <person name="Oberbeckmann S."/>
            <person name="Bunk B."/>
            <person name="Jeske O."/>
            <person name="Meyerdierks A."/>
            <person name="Storesund J.E."/>
            <person name="Kallscheuer N."/>
            <person name="Luecker S."/>
            <person name="Lage O.M."/>
            <person name="Pohl T."/>
            <person name="Merkel B.J."/>
            <person name="Hornburger P."/>
            <person name="Mueller R.-W."/>
            <person name="Bruemmer F."/>
            <person name="Labrenz M."/>
            <person name="Spormann A.M."/>
            <person name="Op den Camp H."/>
            <person name="Overmann J."/>
            <person name="Amann R."/>
            <person name="Jetten M.S.M."/>
            <person name="Mascher T."/>
            <person name="Medema M.H."/>
            <person name="Devos D.P."/>
            <person name="Kaster A.-K."/>
            <person name="Ovreas L."/>
            <person name="Rohde M."/>
            <person name="Galperin M.Y."/>
            <person name="Jogler C."/>
        </authorList>
    </citation>
    <scope>NUCLEOTIDE SEQUENCE [LARGE SCALE GENOMIC DNA]</scope>
    <source>
        <strain evidence="2 3">Poly30</strain>
    </source>
</reference>
<name>A0A518ET85_9BACT</name>
<accession>A0A518ET85</accession>
<dbReference type="EMBL" id="CP036434">
    <property type="protein sequence ID" value="QDV07306.1"/>
    <property type="molecule type" value="Genomic_DNA"/>
</dbReference>
<evidence type="ECO:0000256" key="1">
    <source>
        <dbReference type="SAM" id="MobiDB-lite"/>
    </source>
</evidence>
<sequence length="151" mass="16789">MAASSFLNTRWSVIKRAASTDSSTKDRGLAEFCEAYWMPLFAYLRRRGRSGEAASDLVQGFFCALLERDGLSSVKASDGDGGSRFRSWLLTSLQNYERDVHALGAAEKRGGALFSYRLTPSWPREASVLKRSAARRPRRPSSGPGRFRCSQ</sequence>
<dbReference type="Proteomes" id="UP000320390">
    <property type="component" value="Chromosome"/>
</dbReference>
<organism evidence="2 3">
    <name type="scientific">Saltatorellus ferox</name>
    <dbReference type="NCBI Taxonomy" id="2528018"/>
    <lineage>
        <taxon>Bacteria</taxon>
        <taxon>Pseudomonadati</taxon>
        <taxon>Planctomycetota</taxon>
        <taxon>Planctomycetia</taxon>
        <taxon>Planctomycetia incertae sedis</taxon>
        <taxon>Saltatorellus</taxon>
    </lineage>
</organism>
<protein>
    <recommendedName>
        <fullName evidence="4">RNA polymerase sigma factor</fullName>
    </recommendedName>
</protein>
<keyword evidence="3" id="KW-1185">Reference proteome</keyword>
<dbReference type="GO" id="GO:0003700">
    <property type="term" value="F:DNA-binding transcription factor activity"/>
    <property type="evidence" value="ECO:0007669"/>
    <property type="project" value="InterPro"/>
</dbReference>
<feature type="compositionally biased region" description="Low complexity" evidence="1">
    <location>
        <begin position="140"/>
        <end position="151"/>
    </location>
</feature>
<evidence type="ECO:0000313" key="2">
    <source>
        <dbReference type="EMBL" id="QDV07306.1"/>
    </source>
</evidence>
<evidence type="ECO:0000313" key="3">
    <source>
        <dbReference type="Proteomes" id="UP000320390"/>
    </source>
</evidence>
<proteinExistence type="predicted"/>
<gene>
    <name evidence="2" type="ORF">Poly30_28290</name>
</gene>
<dbReference type="InterPro" id="IPR013325">
    <property type="entry name" value="RNA_pol_sigma_r2"/>
</dbReference>
<feature type="region of interest" description="Disordered" evidence="1">
    <location>
        <begin position="126"/>
        <end position="151"/>
    </location>
</feature>
<evidence type="ECO:0008006" key="4">
    <source>
        <dbReference type="Google" id="ProtNLM"/>
    </source>
</evidence>
<dbReference type="AlphaFoldDB" id="A0A518ET85"/>
<dbReference type="SUPFAM" id="SSF88946">
    <property type="entry name" value="Sigma2 domain of RNA polymerase sigma factors"/>
    <property type="match status" value="1"/>
</dbReference>
<dbReference type="GO" id="GO:0006352">
    <property type="term" value="P:DNA-templated transcription initiation"/>
    <property type="evidence" value="ECO:0007669"/>
    <property type="project" value="InterPro"/>
</dbReference>
<dbReference type="Gene3D" id="1.10.1740.10">
    <property type="match status" value="1"/>
</dbReference>